<name>A0A1R2B794_9CILI</name>
<reference evidence="2 3" key="1">
    <citation type="submission" date="2016-11" db="EMBL/GenBank/DDBJ databases">
        <title>The macronuclear genome of Stentor coeruleus: a giant cell with tiny introns.</title>
        <authorList>
            <person name="Slabodnick M."/>
            <person name="Ruby J.G."/>
            <person name="Reiff S.B."/>
            <person name="Swart E.C."/>
            <person name="Gosai S."/>
            <person name="Prabakaran S."/>
            <person name="Witkowska E."/>
            <person name="Larue G.E."/>
            <person name="Fisher S."/>
            <person name="Freeman R.M."/>
            <person name="Gunawardena J."/>
            <person name="Chu W."/>
            <person name="Stover N.A."/>
            <person name="Gregory B.D."/>
            <person name="Nowacki M."/>
            <person name="Derisi J."/>
            <person name="Roy S.W."/>
            <person name="Marshall W.F."/>
            <person name="Sood P."/>
        </authorList>
    </citation>
    <scope>NUCLEOTIDE SEQUENCE [LARGE SCALE GENOMIC DNA]</scope>
    <source>
        <strain evidence="2">WM001</strain>
    </source>
</reference>
<protein>
    <submittedName>
        <fullName evidence="2">Uncharacterized protein</fullName>
    </submittedName>
</protein>
<dbReference type="EMBL" id="MPUH01000884">
    <property type="protein sequence ID" value="OMJ72648.1"/>
    <property type="molecule type" value="Genomic_DNA"/>
</dbReference>
<accession>A0A1R2B794</accession>
<evidence type="ECO:0000256" key="1">
    <source>
        <dbReference type="SAM" id="SignalP"/>
    </source>
</evidence>
<sequence length="150" mass="16583">MKVFIVAVLLLSLVSASNQLSNLRTQVGQSCASTGYLTITEFDVEPWAPVAATSATITIEVVINRPNMGVGTITYGTVNKLQQWIYEYQVIDQPYAQYSHQTFQYVIYWPTATGNYVTQVTLGGINTPPSIDGCWTVSYTIGWGWNITSN</sequence>
<dbReference type="Proteomes" id="UP000187209">
    <property type="component" value="Unassembled WGS sequence"/>
</dbReference>
<comment type="caution">
    <text evidence="2">The sequence shown here is derived from an EMBL/GenBank/DDBJ whole genome shotgun (WGS) entry which is preliminary data.</text>
</comment>
<evidence type="ECO:0000313" key="2">
    <source>
        <dbReference type="EMBL" id="OMJ72648.1"/>
    </source>
</evidence>
<feature type="chain" id="PRO_5012729255" evidence="1">
    <location>
        <begin position="17"/>
        <end position="150"/>
    </location>
</feature>
<evidence type="ECO:0000313" key="3">
    <source>
        <dbReference type="Proteomes" id="UP000187209"/>
    </source>
</evidence>
<feature type="signal peptide" evidence="1">
    <location>
        <begin position="1"/>
        <end position="16"/>
    </location>
</feature>
<gene>
    <name evidence="2" type="ORF">SteCoe_28874</name>
</gene>
<proteinExistence type="predicted"/>
<keyword evidence="1" id="KW-0732">Signal</keyword>
<dbReference type="AlphaFoldDB" id="A0A1R2B794"/>
<organism evidence="2 3">
    <name type="scientific">Stentor coeruleus</name>
    <dbReference type="NCBI Taxonomy" id="5963"/>
    <lineage>
        <taxon>Eukaryota</taxon>
        <taxon>Sar</taxon>
        <taxon>Alveolata</taxon>
        <taxon>Ciliophora</taxon>
        <taxon>Postciliodesmatophora</taxon>
        <taxon>Heterotrichea</taxon>
        <taxon>Heterotrichida</taxon>
        <taxon>Stentoridae</taxon>
        <taxon>Stentor</taxon>
    </lineage>
</organism>
<keyword evidence="3" id="KW-1185">Reference proteome</keyword>